<gene>
    <name evidence="1" type="ORF">KSB_71860</name>
</gene>
<accession>A0ABQ3V160</accession>
<name>A0ABQ3V160_9CHLR</name>
<keyword evidence="2" id="KW-1185">Reference proteome</keyword>
<dbReference type="RefSeq" id="WP_201374961.1">
    <property type="nucleotide sequence ID" value="NZ_BNJG01000003.1"/>
</dbReference>
<reference evidence="1 2" key="1">
    <citation type="journal article" date="2021" name="Int. J. Syst. Evol. Microbiol.">
        <title>Reticulibacter mediterranei gen. nov., sp. nov., within the new family Reticulibacteraceae fam. nov., and Ktedonospora formicarum gen. nov., sp. nov., Ktedonobacter robiniae sp. nov., Dictyobacter formicarum sp. nov. and Dictyobacter arantiisoli sp. nov., belonging to the class Ktedonobacteria.</title>
        <authorList>
            <person name="Yabe S."/>
            <person name="Zheng Y."/>
            <person name="Wang C.M."/>
            <person name="Sakai Y."/>
            <person name="Abe K."/>
            <person name="Yokota A."/>
            <person name="Donadio S."/>
            <person name="Cavaletti L."/>
            <person name="Monciardini P."/>
        </authorList>
    </citation>
    <scope>NUCLEOTIDE SEQUENCE [LARGE SCALE GENOMIC DNA]</scope>
    <source>
        <strain evidence="1 2">SOSP1-30</strain>
    </source>
</reference>
<dbReference type="InterPro" id="IPR032710">
    <property type="entry name" value="NTF2-like_dom_sf"/>
</dbReference>
<dbReference type="InterPro" id="IPR011944">
    <property type="entry name" value="Steroid_delta5-4_isomerase"/>
</dbReference>
<comment type="caution">
    <text evidence="1">The sequence shown here is derived from an EMBL/GenBank/DDBJ whole genome shotgun (WGS) entry which is preliminary data.</text>
</comment>
<sequence>MGINENNAATHLLETANTADEAAIRTLLQHLNEAWGNADTYATLFTEDADYVAFDGSHARGRIEIAETHRPLFKGILKGSRLVEVGIPTEIRFLAPSVALIHTGGAVLKGREKRPSPRAISVQTLVAVKHEDEWLFAAFQNTRYRPFAQTFLGKILTNMQRGK</sequence>
<dbReference type="Proteomes" id="UP000654345">
    <property type="component" value="Unassembled WGS sequence"/>
</dbReference>
<proteinExistence type="predicted"/>
<dbReference type="SUPFAM" id="SSF54427">
    <property type="entry name" value="NTF2-like"/>
    <property type="match status" value="1"/>
</dbReference>
<evidence type="ECO:0000313" key="2">
    <source>
        <dbReference type="Proteomes" id="UP000654345"/>
    </source>
</evidence>
<evidence type="ECO:0000313" key="1">
    <source>
        <dbReference type="EMBL" id="GHO58711.1"/>
    </source>
</evidence>
<protein>
    <recommendedName>
        <fullName evidence="3">DUF4440 domain-containing protein</fullName>
    </recommendedName>
</protein>
<organism evidence="1 2">
    <name type="scientific">Ktedonobacter robiniae</name>
    <dbReference type="NCBI Taxonomy" id="2778365"/>
    <lineage>
        <taxon>Bacteria</taxon>
        <taxon>Bacillati</taxon>
        <taxon>Chloroflexota</taxon>
        <taxon>Ktedonobacteria</taxon>
        <taxon>Ktedonobacterales</taxon>
        <taxon>Ktedonobacteraceae</taxon>
        <taxon>Ktedonobacter</taxon>
    </lineage>
</organism>
<dbReference type="Gene3D" id="3.10.450.50">
    <property type="match status" value="1"/>
</dbReference>
<dbReference type="NCBIfam" id="TIGR02246">
    <property type="entry name" value="SgcJ/EcaC family oxidoreductase"/>
    <property type="match status" value="1"/>
</dbReference>
<dbReference type="EMBL" id="BNJG01000003">
    <property type="protein sequence ID" value="GHO58711.1"/>
    <property type="molecule type" value="Genomic_DNA"/>
</dbReference>
<evidence type="ECO:0008006" key="3">
    <source>
        <dbReference type="Google" id="ProtNLM"/>
    </source>
</evidence>